<reference evidence="3" key="1">
    <citation type="journal article" date="2019" name="Int. J. Syst. Evol. Microbiol.">
        <title>The Global Catalogue of Microorganisms (GCM) 10K type strain sequencing project: providing services to taxonomists for standard genome sequencing and annotation.</title>
        <authorList>
            <consortium name="The Broad Institute Genomics Platform"/>
            <consortium name="The Broad Institute Genome Sequencing Center for Infectious Disease"/>
            <person name="Wu L."/>
            <person name="Ma J."/>
        </authorList>
    </citation>
    <scope>NUCLEOTIDE SEQUENCE [LARGE SCALE GENOMIC DNA]</scope>
    <source>
        <strain evidence="3">KCTC 22209</strain>
    </source>
</reference>
<dbReference type="InterPro" id="IPR050135">
    <property type="entry name" value="dGTPase-like"/>
</dbReference>
<evidence type="ECO:0000259" key="1">
    <source>
        <dbReference type="PROSITE" id="PS51831"/>
    </source>
</evidence>
<dbReference type="Gene3D" id="1.10.3210.10">
    <property type="entry name" value="Hypothetical protein af1432"/>
    <property type="match status" value="1"/>
</dbReference>
<dbReference type="PANTHER" id="PTHR11373">
    <property type="entry name" value="DEOXYNUCLEOSIDE TRIPHOSPHATE TRIPHOSPHOHYDROLASE"/>
    <property type="match status" value="1"/>
</dbReference>
<organism evidence="2 3">
    <name type="scientific">Sphingobacterium anhuiense</name>
    <dbReference type="NCBI Taxonomy" id="493780"/>
    <lineage>
        <taxon>Bacteria</taxon>
        <taxon>Pseudomonadati</taxon>
        <taxon>Bacteroidota</taxon>
        <taxon>Sphingobacteriia</taxon>
        <taxon>Sphingobacteriales</taxon>
        <taxon>Sphingobacteriaceae</taxon>
        <taxon>Sphingobacterium</taxon>
    </lineage>
</organism>
<name>A0ABW5YXK0_9SPHI</name>
<evidence type="ECO:0000313" key="2">
    <source>
        <dbReference type="EMBL" id="MFD2904850.1"/>
    </source>
</evidence>
<dbReference type="RefSeq" id="WP_380921164.1">
    <property type="nucleotide sequence ID" value="NZ_JBHUPE010000005.1"/>
</dbReference>
<comment type="caution">
    <text evidence="2">The sequence shown here is derived from an EMBL/GenBank/DDBJ whole genome shotgun (WGS) entry which is preliminary data.</text>
</comment>
<sequence>MMMVSDIFYGNFELEDILSELINSEPVQRLKNIHQGGAIFLVSPHVDHSRYEHAIGVMLLVRKLGGSLEEQVAALLHDVSHTAFSHVIDYVLQHKGEDYHEQIFEEVIASSTIPNILAKYGFSTSLLEDPKHTLLETPLPALCADRIDYTIRDLYHFGLIDIVEAHDFISELGVQDGKIGVQSERVASWISSKYLQLNNAYFRKPEHIFANTKLAELIALGLEKGILVLSDLWKDDPAVLSIIKTDPDLNAELEKIKNLEGFESFSESQSRKIFKERILKPMVIGTY</sequence>
<evidence type="ECO:0000313" key="3">
    <source>
        <dbReference type="Proteomes" id="UP001597509"/>
    </source>
</evidence>
<feature type="domain" description="HD" evidence="1">
    <location>
        <begin position="50"/>
        <end position="150"/>
    </location>
</feature>
<dbReference type="InterPro" id="IPR006674">
    <property type="entry name" value="HD_domain"/>
</dbReference>
<dbReference type="PANTHER" id="PTHR11373:SF41">
    <property type="entry name" value="METAL-DEPENDENT PHOSPHOHYDROLASE"/>
    <property type="match status" value="1"/>
</dbReference>
<keyword evidence="3" id="KW-1185">Reference proteome</keyword>
<dbReference type="CDD" id="cd00077">
    <property type="entry name" value="HDc"/>
    <property type="match status" value="1"/>
</dbReference>
<dbReference type="InterPro" id="IPR003607">
    <property type="entry name" value="HD/PDEase_dom"/>
</dbReference>
<gene>
    <name evidence="2" type="ORF">ACFS6I_13000</name>
</gene>
<dbReference type="SMART" id="SM00471">
    <property type="entry name" value="HDc"/>
    <property type="match status" value="1"/>
</dbReference>
<dbReference type="Proteomes" id="UP001597509">
    <property type="component" value="Unassembled WGS sequence"/>
</dbReference>
<protein>
    <submittedName>
        <fullName evidence="2">HD domain-containing protein</fullName>
    </submittedName>
</protein>
<accession>A0ABW5YXK0</accession>
<proteinExistence type="predicted"/>
<dbReference type="Pfam" id="PF01966">
    <property type="entry name" value="HD"/>
    <property type="match status" value="1"/>
</dbReference>
<dbReference type="SUPFAM" id="SSF109604">
    <property type="entry name" value="HD-domain/PDEase-like"/>
    <property type="match status" value="1"/>
</dbReference>
<dbReference type="PROSITE" id="PS51831">
    <property type="entry name" value="HD"/>
    <property type="match status" value="1"/>
</dbReference>
<dbReference type="EMBL" id="JBHUPE010000005">
    <property type="protein sequence ID" value="MFD2904850.1"/>
    <property type="molecule type" value="Genomic_DNA"/>
</dbReference>